<dbReference type="PROSITE" id="PS50113">
    <property type="entry name" value="PAC"/>
    <property type="match status" value="2"/>
</dbReference>
<evidence type="ECO:0000313" key="4">
    <source>
        <dbReference type="EMBL" id="SBT11142.1"/>
    </source>
</evidence>
<dbReference type="InterPro" id="IPR035965">
    <property type="entry name" value="PAS-like_dom_sf"/>
</dbReference>
<sequence>MTARKAVKQTRRRSIAAAPDAGAFAQHASDTPFSNGMTGELRLRAEALALKKAAKSKKRFEGLTPEAIRKTLFELSVHQIELEMQNETLRQSQVLLDTARARYFDFYDLAPVGYCTVCTQLLITEANLFAASLLGVTRSVLVKQPFLRFIHGNDQGVFMQFCKQIAETGKSQTCTLRLMKPDQSLFWVQLNAITLPDRDRAPEIHMVLNDIGELKRTEEALRAQEEFFHLIAENIGDFIAVLDLDGRRIYNSPSYRQFFGSPKKLRGTDSFTVIHPDDRERVKQVFRETVQTGIGQQIVYRLQLADGSSHTMESSGSVIRDNEGRIARVVVVSRDITERKRMEEQVRQLAFYDPLTQLPNRRLLSDRLNQAMAASKRSACYGAVMFLDLDNFKLLNDTQGHVVGDLLLVEAAKRLKSCVREMDTVARFGGDEFVLMISELDADKTESTVQVGVIAEKIFSALSQPFVLNTSSEREPETTIEHRCSASVGVALFVNQEASQDDILKWADAAMYRAKEAGRNLVRFHE</sequence>
<feature type="domain" description="GGDEF" evidence="3">
    <location>
        <begin position="380"/>
        <end position="526"/>
    </location>
</feature>
<dbReference type="InterPro" id="IPR000160">
    <property type="entry name" value="GGDEF_dom"/>
</dbReference>
<evidence type="ECO:0000313" key="5">
    <source>
        <dbReference type="Proteomes" id="UP000199600"/>
    </source>
</evidence>
<organism evidence="4 5">
    <name type="scientific">Candidatus Propionivibrio aalborgensis</name>
    <dbReference type="NCBI Taxonomy" id="1860101"/>
    <lineage>
        <taxon>Bacteria</taxon>
        <taxon>Pseudomonadati</taxon>
        <taxon>Pseudomonadota</taxon>
        <taxon>Betaproteobacteria</taxon>
        <taxon>Rhodocyclales</taxon>
        <taxon>Rhodocyclaceae</taxon>
        <taxon>Propionivibrio</taxon>
    </lineage>
</organism>
<dbReference type="SUPFAM" id="SSF55785">
    <property type="entry name" value="PYP-like sensor domain (PAS domain)"/>
    <property type="match status" value="2"/>
</dbReference>
<dbReference type="SMART" id="SM00091">
    <property type="entry name" value="PAS"/>
    <property type="match status" value="2"/>
</dbReference>
<dbReference type="Gene3D" id="3.30.450.20">
    <property type="entry name" value="PAS domain"/>
    <property type="match status" value="2"/>
</dbReference>
<dbReference type="SUPFAM" id="SSF55073">
    <property type="entry name" value="Nucleotide cyclase"/>
    <property type="match status" value="1"/>
</dbReference>
<dbReference type="EC" id="2.7.7.65" evidence="4"/>
<dbReference type="PANTHER" id="PTHR44757:SF2">
    <property type="entry name" value="BIOFILM ARCHITECTURE MAINTENANCE PROTEIN MBAA"/>
    <property type="match status" value="1"/>
</dbReference>
<dbReference type="AlphaFoldDB" id="A0A1A8Y2C1"/>
<feature type="domain" description="PAS" evidence="1">
    <location>
        <begin position="224"/>
        <end position="293"/>
    </location>
</feature>
<dbReference type="Pfam" id="PF08447">
    <property type="entry name" value="PAS_3"/>
    <property type="match status" value="1"/>
</dbReference>
<reference evidence="4 5" key="1">
    <citation type="submission" date="2016-06" db="EMBL/GenBank/DDBJ databases">
        <authorList>
            <person name="Kjaerup R.B."/>
            <person name="Dalgaard T.S."/>
            <person name="Juul-Madsen H.R."/>
        </authorList>
    </citation>
    <scope>NUCLEOTIDE SEQUENCE [LARGE SCALE GENOMIC DNA]</scope>
    <source>
        <strain evidence="4">2</strain>
    </source>
</reference>
<dbReference type="SMART" id="SM00086">
    <property type="entry name" value="PAC"/>
    <property type="match status" value="2"/>
</dbReference>
<name>A0A1A8Y2C1_9RHOO</name>
<dbReference type="Pfam" id="PF13426">
    <property type="entry name" value="PAS_9"/>
    <property type="match status" value="1"/>
</dbReference>
<dbReference type="PROSITE" id="PS50887">
    <property type="entry name" value="GGDEF"/>
    <property type="match status" value="1"/>
</dbReference>
<dbReference type="EMBL" id="FLQY01000397">
    <property type="protein sequence ID" value="SBT11142.1"/>
    <property type="molecule type" value="Genomic_DNA"/>
</dbReference>
<evidence type="ECO:0000259" key="3">
    <source>
        <dbReference type="PROSITE" id="PS50887"/>
    </source>
</evidence>
<dbReference type="RefSeq" id="WP_186412686.1">
    <property type="nucleotide sequence ID" value="NZ_FLQY01000397.1"/>
</dbReference>
<dbReference type="NCBIfam" id="TIGR00229">
    <property type="entry name" value="sensory_box"/>
    <property type="match status" value="2"/>
</dbReference>
<dbReference type="Pfam" id="PF00990">
    <property type="entry name" value="GGDEF"/>
    <property type="match status" value="1"/>
</dbReference>
<dbReference type="SMART" id="SM00267">
    <property type="entry name" value="GGDEF"/>
    <property type="match status" value="1"/>
</dbReference>
<dbReference type="Gene3D" id="3.30.70.270">
    <property type="match status" value="1"/>
</dbReference>
<dbReference type="PROSITE" id="PS50112">
    <property type="entry name" value="PAS"/>
    <property type="match status" value="1"/>
</dbReference>
<feature type="domain" description="PAC" evidence="2">
    <location>
        <begin position="172"/>
        <end position="223"/>
    </location>
</feature>
<dbReference type="CDD" id="cd00130">
    <property type="entry name" value="PAS"/>
    <property type="match status" value="2"/>
</dbReference>
<dbReference type="InterPro" id="IPR043128">
    <property type="entry name" value="Rev_trsase/Diguanyl_cyclase"/>
</dbReference>
<keyword evidence="5" id="KW-1185">Reference proteome</keyword>
<keyword evidence="4" id="KW-0808">Transferase</keyword>
<evidence type="ECO:0000259" key="1">
    <source>
        <dbReference type="PROSITE" id="PS50112"/>
    </source>
</evidence>
<proteinExistence type="predicted"/>
<dbReference type="InterPro" id="IPR029787">
    <property type="entry name" value="Nucleotide_cyclase"/>
</dbReference>
<accession>A0A1A8Y2C1</accession>
<dbReference type="InterPro" id="IPR000700">
    <property type="entry name" value="PAS-assoc_C"/>
</dbReference>
<dbReference type="CDD" id="cd01949">
    <property type="entry name" value="GGDEF"/>
    <property type="match status" value="1"/>
</dbReference>
<dbReference type="InterPro" id="IPR001610">
    <property type="entry name" value="PAC"/>
</dbReference>
<evidence type="ECO:0000259" key="2">
    <source>
        <dbReference type="PROSITE" id="PS50113"/>
    </source>
</evidence>
<feature type="domain" description="PAC" evidence="2">
    <location>
        <begin position="296"/>
        <end position="348"/>
    </location>
</feature>
<dbReference type="GO" id="GO:0052621">
    <property type="term" value="F:diguanylate cyclase activity"/>
    <property type="evidence" value="ECO:0007669"/>
    <property type="project" value="UniProtKB-EC"/>
</dbReference>
<dbReference type="Proteomes" id="UP000199600">
    <property type="component" value="Unassembled WGS sequence"/>
</dbReference>
<dbReference type="InterPro" id="IPR052155">
    <property type="entry name" value="Biofilm_reg_signaling"/>
</dbReference>
<gene>
    <name evidence="4" type="ORF">PROAA_910003</name>
</gene>
<keyword evidence="4" id="KW-0548">Nucleotidyltransferase</keyword>
<dbReference type="InterPro" id="IPR013655">
    <property type="entry name" value="PAS_fold_3"/>
</dbReference>
<dbReference type="InterPro" id="IPR000014">
    <property type="entry name" value="PAS"/>
</dbReference>
<dbReference type="NCBIfam" id="TIGR00254">
    <property type="entry name" value="GGDEF"/>
    <property type="match status" value="1"/>
</dbReference>
<dbReference type="PANTHER" id="PTHR44757">
    <property type="entry name" value="DIGUANYLATE CYCLASE DGCP"/>
    <property type="match status" value="1"/>
</dbReference>
<protein>
    <submittedName>
        <fullName evidence="4">Putative Diguanylate cyclase</fullName>
        <ecNumber evidence="4">2.7.7.65</ecNumber>
    </submittedName>
</protein>